<keyword evidence="3" id="KW-1185">Reference proteome</keyword>
<evidence type="ECO:0000313" key="2">
    <source>
        <dbReference type="EMBL" id="GHD00776.1"/>
    </source>
</evidence>
<evidence type="ECO:0000256" key="1">
    <source>
        <dbReference type="SAM" id="MobiDB-lite"/>
    </source>
</evidence>
<gene>
    <name evidence="2" type="ORF">GCM10007320_58530</name>
</gene>
<proteinExistence type="predicted"/>
<organism evidence="2 3">
    <name type="scientific">Pseudorhodoferax aquiterrae</name>
    <dbReference type="NCBI Taxonomy" id="747304"/>
    <lineage>
        <taxon>Bacteria</taxon>
        <taxon>Pseudomonadati</taxon>
        <taxon>Pseudomonadota</taxon>
        <taxon>Betaproteobacteria</taxon>
        <taxon>Burkholderiales</taxon>
        <taxon>Comamonadaceae</taxon>
    </lineage>
</organism>
<comment type="caution">
    <text evidence="2">The sequence shown here is derived from an EMBL/GenBank/DDBJ whole genome shotgun (WGS) entry which is preliminary data.</text>
</comment>
<protein>
    <submittedName>
        <fullName evidence="2">Uncharacterized protein</fullName>
    </submittedName>
</protein>
<dbReference type="Proteomes" id="UP000626210">
    <property type="component" value="Unassembled WGS sequence"/>
</dbReference>
<reference evidence="3" key="1">
    <citation type="journal article" date="2019" name="Int. J. Syst. Evol. Microbiol.">
        <title>The Global Catalogue of Microorganisms (GCM) 10K type strain sequencing project: providing services to taxonomists for standard genome sequencing and annotation.</title>
        <authorList>
            <consortium name="The Broad Institute Genomics Platform"/>
            <consortium name="The Broad Institute Genome Sequencing Center for Infectious Disease"/>
            <person name="Wu L."/>
            <person name="Ma J."/>
        </authorList>
    </citation>
    <scope>NUCLEOTIDE SEQUENCE [LARGE SCALE GENOMIC DNA]</scope>
    <source>
        <strain evidence="3">KCTC 23314</strain>
    </source>
</reference>
<dbReference type="EMBL" id="BMYK01000033">
    <property type="protein sequence ID" value="GHD00776.1"/>
    <property type="molecule type" value="Genomic_DNA"/>
</dbReference>
<feature type="region of interest" description="Disordered" evidence="1">
    <location>
        <begin position="1"/>
        <end position="59"/>
    </location>
</feature>
<evidence type="ECO:0000313" key="3">
    <source>
        <dbReference type="Proteomes" id="UP000626210"/>
    </source>
</evidence>
<feature type="compositionally biased region" description="Low complexity" evidence="1">
    <location>
        <begin position="18"/>
        <end position="35"/>
    </location>
</feature>
<name>A0ABQ3GBJ3_9BURK</name>
<sequence length="86" mass="9434">MGSAGPGVRRSQGIGKLAIGAASRSEAGRGAQRAGPVRRIGKLPRGEGSDFSVHGRRRRPLARKTLAAKAWRRLRRRPQRPRRLFA</sequence>
<accession>A0ABQ3GBJ3</accession>